<dbReference type="AlphaFoldDB" id="A0A0D9ZWP9"/>
<name>A0A0D9ZWP9_9ORYZ</name>
<evidence type="ECO:0000313" key="2">
    <source>
        <dbReference type="Proteomes" id="UP000026961"/>
    </source>
</evidence>
<reference evidence="1" key="2">
    <citation type="submission" date="2018-05" db="EMBL/GenBank/DDBJ databases">
        <title>OgluRS3 (Oryza glumaepatula Reference Sequence Version 3).</title>
        <authorList>
            <person name="Zhang J."/>
            <person name="Kudrna D."/>
            <person name="Lee S."/>
            <person name="Talag J."/>
            <person name="Welchert J."/>
            <person name="Wing R.A."/>
        </authorList>
    </citation>
    <scope>NUCLEOTIDE SEQUENCE [LARGE SCALE GENOMIC DNA]</scope>
</reference>
<dbReference type="EnsemblPlants" id="OGLUM05G10380.1">
    <property type="protein sequence ID" value="OGLUM05G10380.1"/>
    <property type="gene ID" value="OGLUM05G10380"/>
</dbReference>
<dbReference type="HOGENOM" id="CLU_2577742_0_0_1"/>
<proteinExistence type="predicted"/>
<protein>
    <submittedName>
        <fullName evidence="1">Uncharacterized protein</fullName>
    </submittedName>
</protein>
<keyword evidence="2" id="KW-1185">Reference proteome</keyword>
<evidence type="ECO:0000313" key="1">
    <source>
        <dbReference type="EnsemblPlants" id="OGLUM05G10380.1"/>
    </source>
</evidence>
<dbReference type="Proteomes" id="UP000026961">
    <property type="component" value="Chromosome 5"/>
</dbReference>
<organism evidence="1">
    <name type="scientific">Oryza glumipatula</name>
    <dbReference type="NCBI Taxonomy" id="40148"/>
    <lineage>
        <taxon>Eukaryota</taxon>
        <taxon>Viridiplantae</taxon>
        <taxon>Streptophyta</taxon>
        <taxon>Embryophyta</taxon>
        <taxon>Tracheophyta</taxon>
        <taxon>Spermatophyta</taxon>
        <taxon>Magnoliopsida</taxon>
        <taxon>Liliopsida</taxon>
        <taxon>Poales</taxon>
        <taxon>Poaceae</taxon>
        <taxon>BOP clade</taxon>
        <taxon>Oryzoideae</taxon>
        <taxon>Oryzeae</taxon>
        <taxon>Oryzinae</taxon>
        <taxon>Oryza</taxon>
    </lineage>
</organism>
<accession>A0A0D9ZWP9</accession>
<reference evidence="1" key="1">
    <citation type="submission" date="2015-04" db="UniProtKB">
        <authorList>
            <consortium name="EnsemblPlants"/>
        </authorList>
    </citation>
    <scope>IDENTIFICATION</scope>
</reference>
<dbReference type="Gramene" id="OGLUM05G10380.1">
    <property type="protein sequence ID" value="OGLUM05G10380.1"/>
    <property type="gene ID" value="OGLUM05G10380"/>
</dbReference>
<sequence length="81" mass="9150">MGRATAPHPYLFHRDVQQDDQAATSEERCCRPSVISNGEWRRILDIAAGEAREDNPAAAWSCRGGRCCSSGFTEEDFQWQF</sequence>